<gene>
    <name evidence="2" type="ORF">DFJ64_0934</name>
</gene>
<organism evidence="2 3">
    <name type="scientific">Thermasporomyces composti</name>
    <dbReference type="NCBI Taxonomy" id="696763"/>
    <lineage>
        <taxon>Bacteria</taxon>
        <taxon>Bacillati</taxon>
        <taxon>Actinomycetota</taxon>
        <taxon>Actinomycetes</taxon>
        <taxon>Propionibacteriales</taxon>
        <taxon>Nocardioidaceae</taxon>
        <taxon>Thermasporomyces</taxon>
    </lineage>
</organism>
<proteinExistence type="predicted"/>
<dbReference type="Proteomes" id="UP000256485">
    <property type="component" value="Unassembled WGS sequence"/>
</dbReference>
<comment type="caution">
    <text evidence="2">The sequence shown here is derived from an EMBL/GenBank/DDBJ whole genome shotgun (WGS) entry which is preliminary data.</text>
</comment>
<reference evidence="2 3" key="1">
    <citation type="submission" date="2018-08" db="EMBL/GenBank/DDBJ databases">
        <title>Sequencing the genomes of 1000 actinobacteria strains.</title>
        <authorList>
            <person name="Klenk H.-P."/>
        </authorList>
    </citation>
    <scope>NUCLEOTIDE SEQUENCE [LARGE SCALE GENOMIC DNA]</scope>
    <source>
        <strain evidence="2 3">DSM 22891</strain>
    </source>
</reference>
<feature type="compositionally biased region" description="Low complexity" evidence="1">
    <location>
        <begin position="193"/>
        <end position="202"/>
    </location>
</feature>
<evidence type="ECO:0000313" key="3">
    <source>
        <dbReference type="Proteomes" id="UP000256485"/>
    </source>
</evidence>
<dbReference type="AlphaFoldDB" id="A0A3D9V4D1"/>
<sequence>MWDAPTMAGVTPDATADEVTTVGSDVGRALVEEAARRSSVLWVRPDGADRARPAWHVWHDGAAYLVVARQTEARPAPRVAAEAASEDGASEQLVPGLAQARAATVICRAKDSRARLVTWRASVTVVAPDTPEWQQAVEVLRGERLNATNATDLPTRWSTSADVIRLTPTGEILEEPGRMPTDDGAAPPPPTPATTVRGAPWVVHRRPRHRPRLS</sequence>
<dbReference type="EMBL" id="QTUC01000001">
    <property type="protein sequence ID" value="REF35553.1"/>
    <property type="molecule type" value="Genomic_DNA"/>
</dbReference>
<accession>A0A3D9V4D1</accession>
<evidence type="ECO:0000313" key="2">
    <source>
        <dbReference type="EMBL" id="REF35553.1"/>
    </source>
</evidence>
<protein>
    <recommendedName>
        <fullName evidence="4">Pyridoxamine 5'-phosphate oxidase</fullName>
    </recommendedName>
</protein>
<feature type="compositionally biased region" description="Basic residues" evidence="1">
    <location>
        <begin position="203"/>
        <end position="214"/>
    </location>
</feature>
<feature type="region of interest" description="Disordered" evidence="1">
    <location>
        <begin position="173"/>
        <end position="214"/>
    </location>
</feature>
<evidence type="ECO:0000256" key="1">
    <source>
        <dbReference type="SAM" id="MobiDB-lite"/>
    </source>
</evidence>
<evidence type="ECO:0008006" key="4">
    <source>
        <dbReference type="Google" id="ProtNLM"/>
    </source>
</evidence>
<keyword evidence="3" id="KW-1185">Reference proteome</keyword>
<name>A0A3D9V4D1_THECX</name>